<name>A0A5B2V7M5_9HYPH</name>
<feature type="domain" description="GtrA/DPMS transmembrane" evidence="6">
    <location>
        <begin position="15"/>
        <end position="137"/>
    </location>
</feature>
<organism evidence="7 8">
    <name type="scientific">Salinarimonas soli</name>
    <dbReference type="NCBI Taxonomy" id="1638099"/>
    <lineage>
        <taxon>Bacteria</taxon>
        <taxon>Pseudomonadati</taxon>
        <taxon>Pseudomonadota</taxon>
        <taxon>Alphaproteobacteria</taxon>
        <taxon>Hyphomicrobiales</taxon>
        <taxon>Salinarimonadaceae</taxon>
        <taxon>Salinarimonas</taxon>
    </lineage>
</organism>
<sequence length="142" mass="15419">MPASPTAASLSLTIRYVLFAAISTVANLATQELVVRLAPAGVALVAAILSGTVAGFAVKYVLDKRWIFNDGYRGPRDEARKISLYGLFSVVTTLIFWGFEVAFWTLWGTTAAKYTGAVLGLAIGYAVKFILDRTYTFKERVA</sequence>
<evidence type="ECO:0000256" key="3">
    <source>
        <dbReference type="ARBA" id="ARBA00022989"/>
    </source>
</evidence>
<keyword evidence="2 5" id="KW-0812">Transmembrane</keyword>
<dbReference type="Proteomes" id="UP000323142">
    <property type="component" value="Unassembled WGS sequence"/>
</dbReference>
<dbReference type="GO" id="GO:0000271">
    <property type="term" value="P:polysaccharide biosynthetic process"/>
    <property type="evidence" value="ECO:0007669"/>
    <property type="project" value="InterPro"/>
</dbReference>
<evidence type="ECO:0000256" key="1">
    <source>
        <dbReference type="ARBA" id="ARBA00004141"/>
    </source>
</evidence>
<keyword evidence="8" id="KW-1185">Reference proteome</keyword>
<dbReference type="NCBIfam" id="NF037976">
    <property type="entry name" value="gtrA_1"/>
    <property type="match status" value="1"/>
</dbReference>
<evidence type="ECO:0000256" key="5">
    <source>
        <dbReference type="SAM" id="Phobius"/>
    </source>
</evidence>
<accession>A0A5B2V7M5</accession>
<comment type="subcellular location">
    <subcellularLocation>
        <location evidence="1">Membrane</location>
        <topology evidence="1">Multi-pass membrane protein</topology>
    </subcellularLocation>
</comment>
<dbReference type="EMBL" id="VUOA01000040">
    <property type="protein sequence ID" value="KAA2234971.1"/>
    <property type="molecule type" value="Genomic_DNA"/>
</dbReference>
<evidence type="ECO:0000313" key="8">
    <source>
        <dbReference type="Proteomes" id="UP000323142"/>
    </source>
</evidence>
<gene>
    <name evidence="7" type="ORF">F0L46_21765</name>
</gene>
<feature type="transmembrane region" description="Helical" evidence="5">
    <location>
        <begin position="82"/>
        <end position="99"/>
    </location>
</feature>
<reference evidence="7 8" key="1">
    <citation type="submission" date="2019-09" db="EMBL/GenBank/DDBJ databases">
        <title>Salinarimonas rosea gen. nov., sp. nov., a new member of the a-2 subgroup of the Proteobacteria.</title>
        <authorList>
            <person name="Liu J."/>
        </authorList>
    </citation>
    <scope>NUCLEOTIDE SEQUENCE [LARGE SCALE GENOMIC DNA]</scope>
    <source>
        <strain evidence="7 8">BN140002</strain>
    </source>
</reference>
<dbReference type="InterPro" id="IPR007267">
    <property type="entry name" value="GtrA_DPMS_TM"/>
</dbReference>
<keyword evidence="3 5" id="KW-1133">Transmembrane helix</keyword>
<feature type="transmembrane region" description="Helical" evidence="5">
    <location>
        <begin position="12"/>
        <end position="30"/>
    </location>
</feature>
<evidence type="ECO:0000256" key="2">
    <source>
        <dbReference type="ARBA" id="ARBA00022692"/>
    </source>
</evidence>
<dbReference type="GO" id="GO:0016020">
    <property type="term" value="C:membrane"/>
    <property type="evidence" value="ECO:0007669"/>
    <property type="project" value="UniProtKB-SubCell"/>
</dbReference>
<dbReference type="OrthoDB" id="565050at2"/>
<evidence type="ECO:0000259" key="6">
    <source>
        <dbReference type="Pfam" id="PF04138"/>
    </source>
</evidence>
<reference evidence="7 8" key="2">
    <citation type="submission" date="2019-09" db="EMBL/GenBank/DDBJ databases">
        <authorList>
            <person name="Jin C."/>
        </authorList>
    </citation>
    <scope>NUCLEOTIDE SEQUENCE [LARGE SCALE GENOMIC DNA]</scope>
    <source>
        <strain evidence="7 8">BN140002</strain>
    </source>
</reference>
<dbReference type="Pfam" id="PF04138">
    <property type="entry name" value="GtrA_DPMS_TM"/>
    <property type="match status" value="1"/>
</dbReference>
<dbReference type="AlphaFoldDB" id="A0A5B2V7M5"/>
<evidence type="ECO:0000256" key="4">
    <source>
        <dbReference type="ARBA" id="ARBA00023136"/>
    </source>
</evidence>
<comment type="caution">
    <text evidence="7">The sequence shown here is derived from an EMBL/GenBank/DDBJ whole genome shotgun (WGS) entry which is preliminary data.</text>
</comment>
<protein>
    <submittedName>
        <fullName evidence="7">GtrA family protein</fullName>
    </submittedName>
</protein>
<proteinExistence type="predicted"/>
<feature type="transmembrane region" description="Helical" evidence="5">
    <location>
        <begin position="111"/>
        <end position="131"/>
    </location>
</feature>
<keyword evidence="4 5" id="KW-0472">Membrane</keyword>
<feature type="transmembrane region" description="Helical" evidence="5">
    <location>
        <begin position="42"/>
        <end position="62"/>
    </location>
</feature>
<evidence type="ECO:0000313" key="7">
    <source>
        <dbReference type="EMBL" id="KAA2234971.1"/>
    </source>
</evidence>
<dbReference type="RefSeq" id="WP_149821530.1">
    <property type="nucleotide sequence ID" value="NZ_VUOA01000040.1"/>
</dbReference>